<dbReference type="Gene3D" id="2.160.10.10">
    <property type="entry name" value="Hexapeptide repeat proteins"/>
    <property type="match status" value="1"/>
</dbReference>
<dbReference type="AlphaFoldDB" id="A0A381C800"/>
<keyword evidence="2 5" id="KW-0808">Transferase</keyword>
<dbReference type="RefSeq" id="WP_115627886.1">
    <property type="nucleotide sequence ID" value="NZ_UIGI01000001.1"/>
</dbReference>
<dbReference type="InterPro" id="IPR050179">
    <property type="entry name" value="Trans_hexapeptide_repeat"/>
</dbReference>
<dbReference type="PANTHER" id="PTHR43300">
    <property type="entry name" value="ACETYLTRANSFERASE"/>
    <property type="match status" value="1"/>
</dbReference>
<proteinExistence type="inferred from homology"/>
<evidence type="ECO:0000256" key="2">
    <source>
        <dbReference type="ARBA" id="ARBA00022679"/>
    </source>
</evidence>
<evidence type="ECO:0000313" key="5">
    <source>
        <dbReference type="EMBL" id="SUW63083.1"/>
    </source>
</evidence>
<dbReference type="InterPro" id="IPR011004">
    <property type="entry name" value="Trimer_LpxA-like_sf"/>
</dbReference>
<dbReference type="SUPFAM" id="SSF51161">
    <property type="entry name" value="Trimeric LpxA-like enzymes"/>
    <property type="match status" value="1"/>
</dbReference>
<dbReference type="Pfam" id="PF00132">
    <property type="entry name" value="Hexapep"/>
    <property type="match status" value="1"/>
</dbReference>
<evidence type="ECO:0000256" key="4">
    <source>
        <dbReference type="ARBA" id="ARBA00023315"/>
    </source>
</evidence>
<comment type="similarity">
    <text evidence="1">Belongs to the transferase hexapeptide repeat family.</text>
</comment>
<protein>
    <submittedName>
        <fullName evidence="5">Streptogramin A acetyltransferase</fullName>
        <ecNumber evidence="5">2.3.1.-</ecNumber>
    </submittedName>
</protein>
<evidence type="ECO:0000313" key="6">
    <source>
        <dbReference type="Proteomes" id="UP000255528"/>
    </source>
</evidence>
<dbReference type="CDD" id="cd03349">
    <property type="entry name" value="LbH_XAT"/>
    <property type="match status" value="1"/>
</dbReference>
<keyword evidence="4 5" id="KW-0012">Acyltransferase</keyword>
<dbReference type="InterPro" id="IPR001451">
    <property type="entry name" value="Hexapep"/>
</dbReference>
<dbReference type="EMBL" id="UIGI01000001">
    <property type="protein sequence ID" value="SUW63083.1"/>
    <property type="molecule type" value="Genomic_DNA"/>
</dbReference>
<organism evidence="5 6">
    <name type="scientific">Buttiauxella agrestis</name>
    <dbReference type="NCBI Taxonomy" id="82977"/>
    <lineage>
        <taxon>Bacteria</taxon>
        <taxon>Pseudomonadati</taxon>
        <taxon>Pseudomonadota</taxon>
        <taxon>Gammaproteobacteria</taxon>
        <taxon>Enterobacterales</taxon>
        <taxon>Enterobacteriaceae</taxon>
        <taxon>Buttiauxella</taxon>
    </lineage>
</organism>
<reference evidence="5 6" key="1">
    <citation type="submission" date="2018-06" db="EMBL/GenBank/DDBJ databases">
        <authorList>
            <consortium name="Pathogen Informatics"/>
            <person name="Doyle S."/>
        </authorList>
    </citation>
    <scope>NUCLEOTIDE SEQUENCE [LARGE SCALE GENOMIC DNA]</scope>
    <source>
        <strain evidence="5 6">NCTC12119</strain>
    </source>
</reference>
<name>A0A381C800_9ENTR</name>
<dbReference type="EC" id="2.3.1.-" evidence="5"/>
<sequence>MFFSKLKRNISILKTNLKSTLYKNRNKSTSFGKRTILFSPVTITNSVIGDYTYFAGSAHVNNTTIGKFCSIADDVRIGLGTHPINLFSTHPIFYSNKSRLPYILGDINYALAEKIKINETKPINIGNDVWIGVGAIIIDGVNIGDGAIIGAGSIVTKDVSSYTIVAGVPAKVINHRNINHDKWWDYNDEQLIEYVNTMLAKGMFEDV</sequence>
<gene>
    <name evidence="5" type="primary">vatD_1</name>
    <name evidence="5" type="ORF">NCTC12119_01558</name>
</gene>
<dbReference type="PROSITE" id="PS00101">
    <property type="entry name" value="HEXAPEP_TRANSFERASES"/>
    <property type="match status" value="1"/>
</dbReference>
<keyword evidence="3" id="KW-0677">Repeat</keyword>
<evidence type="ECO:0000256" key="1">
    <source>
        <dbReference type="ARBA" id="ARBA00007274"/>
    </source>
</evidence>
<dbReference type="InterPro" id="IPR018357">
    <property type="entry name" value="Hexapep_transf_CS"/>
</dbReference>
<accession>A0A381C800</accession>
<dbReference type="GO" id="GO:0016747">
    <property type="term" value="F:acyltransferase activity, transferring groups other than amino-acyl groups"/>
    <property type="evidence" value="ECO:0007669"/>
    <property type="project" value="UniProtKB-ARBA"/>
</dbReference>
<evidence type="ECO:0000256" key="3">
    <source>
        <dbReference type="ARBA" id="ARBA00022737"/>
    </source>
</evidence>
<dbReference type="Proteomes" id="UP000255528">
    <property type="component" value="Unassembled WGS sequence"/>
</dbReference>
<dbReference type="PANTHER" id="PTHR43300:SF11">
    <property type="entry name" value="ACETYLTRANSFERASE RV3034C-RELATED"/>
    <property type="match status" value="1"/>
</dbReference>